<name>A0AA88L4R7_ARTSF</name>
<sequence>MDSLVLHGLKQKLGSENKKEVYSLIKEKTRVSGVQENQIVSVFRFRLNNANEDSTKVAPVLIRISDMNIARAVYKEKSALVKSGMFLSESLTRKKRELLNAARDRYKKFNAGLDKGQVLAKVPGQSALRRIKTMADCI</sequence>
<dbReference type="EMBL" id="JAVRJZ010000019">
    <property type="protein sequence ID" value="KAK2707895.1"/>
    <property type="molecule type" value="Genomic_DNA"/>
</dbReference>
<dbReference type="Proteomes" id="UP001187531">
    <property type="component" value="Unassembled WGS sequence"/>
</dbReference>
<reference evidence="1" key="1">
    <citation type="submission" date="2023-07" db="EMBL/GenBank/DDBJ databases">
        <title>Chromosome-level genome assembly of Artemia franciscana.</title>
        <authorList>
            <person name="Jo E."/>
        </authorList>
    </citation>
    <scope>NUCLEOTIDE SEQUENCE</scope>
    <source>
        <tissue evidence="1">Whole body</tissue>
    </source>
</reference>
<proteinExistence type="predicted"/>
<accession>A0AA88L4R7</accession>
<keyword evidence="2" id="KW-1185">Reference proteome</keyword>
<gene>
    <name evidence="1" type="ORF">QYM36_015543</name>
</gene>
<dbReference type="AlphaFoldDB" id="A0AA88L4R7"/>
<evidence type="ECO:0000313" key="1">
    <source>
        <dbReference type="EMBL" id="KAK2707895.1"/>
    </source>
</evidence>
<evidence type="ECO:0000313" key="2">
    <source>
        <dbReference type="Proteomes" id="UP001187531"/>
    </source>
</evidence>
<protein>
    <submittedName>
        <fullName evidence="1">Uncharacterized protein</fullName>
    </submittedName>
</protein>
<organism evidence="1 2">
    <name type="scientific">Artemia franciscana</name>
    <name type="common">Brine shrimp</name>
    <name type="synonym">Artemia sanfranciscana</name>
    <dbReference type="NCBI Taxonomy" id="6661"/>
    <lineage>
        <taxon>Eukaryota</taxon>
        <taxon>Metazoa</taxon>
        <taxon>Ecdysozoa</taxon>
        <taxon>Arthropoda</taxon>
        <taxon>Crustacea</taxon>
        <taxon>Branchiopoda</taxon>
        <taxon>Anostraca</taxon>
        <taxon>Artemiidae</taxon>
        <taxon>Artemia</taxon>
    </lineage>
</organism>
<comment type="caution">
    <text evidence="1">The sequence shown here is derived from an EMBL/GenBank/DDBJ whole genome shotgun (WGS) entry which is preliminary data.</text>
</comment>